<evidence type="ECO:0000313" key="4">
    <source>
        <dbReference type="Proteomes" id="UP001246244"/>
    </source>
</evidence>
<organism evidence="3 4">
    <name type="scientific">Methanosarcina baikalica</name>
    <dbReference type="NCBI Taxonomy" id="3073890"/>
    <lineage>
        <taxon>Archaea</taxon>
        <taxon>Methanobacteriati</taxon>
        <taxon>Methanobacteriota</taxon>
        <taxon>Stenosarchaea group</taxon>
        <taxon>Methanomicrobia</taxon>
        <taxon>Methanosarcinales</taxon>
        <taxon>Methanosarcinaceae</taxon>
        <taxon>Methanosarcina</taxon>
    </lineage>
</organism>
<protein>
    <submittedName>
        <fullName evidence="3">NEW3 domain-containing protein</fullName>
    </submittedName>
</protein>
<dbReference type="EMBL" id="JAVKPK010000001">
    <property type="protein sequence ID" value="MDR7664217.1"/>
    <property type="molecule type" value="Genomic_DNA"/>
</dbReference>
<name>A0ABU2CWV5_9EURY</name>
<comment type="caution">
    <text evidence="3">The sequence shown here is derived from an EMBL/GenBank/DDBJ whole genome shotgun (WGS) entry which is preliminary data.</text>
</comment>
<proteinExistence type="predicted"/>
<sequence>MKSKFLNVQNKKAALLSVFLFIFLFSRLTCSATAESTEIVNKSESQIDNFNDRGWLEECINLSTDENIELGNYIISYRRDFQKNGTDFIQLVTFNKKDDIEGSEKLYQLKSFSGSKEIGELKNKIIFLNSSIAINVDDNGTGKLKLKIWSKTDVFSKINMSTTAPEFLLISQGETVNIPLKINNSGCINELVRLEASKSEFYTHKFTYEDYRINKIKLNPNETKDVNVELKIDNDCTLGEHNLTINASGRSSAVLIFPFIVEGNSSKSIEKLAIQLSKVYVSGKSGSEIVVPIRVFNSGDVELKDIGLDIKSSMDSWEIYVSKKKIDLIKPKEYKTVDLTIRIPSKTESGDYFVSIKGVADNVETEETKLRVNVKSQSNSAWIGITIIVLVVTGLFFVYKKYGRR</sequence>
<feature type="domain" description="Alpha-galactosidase NEW3" evidence="2">
    <location>
        <begin position="286"/>
        <end position="356"/>
    </location>
</feature>
<dbReference type="InterPro" id="IPR013783">
    <property type="entry name" value="Ig-like_fold"/>
</dbReference>
<keyword evidence="1" id="KW-0472">Membrane</keyword>
<dbReference type="RefSeq" id="WP_310574246.1">
    <property type="nucleotide sequence ID" value="NZ_JAVKPK010000001.1"/>
</dbReference>
<keyword evidence="4" id="KW-1185">Reference proteome</keyword>
<evidence type="ECO:0000259" key="2">
    <source>
        <dbReference type="Pfam" id="PF10633"/>
    </source>
</evidence>
<gene>
    <name evidence="3" type="ORF">RG963_00160</name>
</gene>
<feature type="transmembrane region" description="Helical" evidence="1">
    <location>
        <begin position="381"/>
        <end position="399"/>
    </location>
</feature>
<dbReference type="Proteomes" id="UP001246244">
    <property type="component" value="Unassembled WGS sequence"/>
</dbReference>
<dbReference type="InterPro" id="IPR018905">
    <property type="entry name" value="A-galactase_NEW3"/>
</dbReference>
<evidence type="ECO:0000313" key="3">
    <source>
        <dbReference type="EMBL" id="MDR7664217.1"/>
    </source>
</evidence>
<accession>A0ABU2CWV5</accession>
<dbReference type="PANTHER" id="PTHR39198">
    <property type="entry name" value="HYPOTHETICAL MEMBRANE PROTEIN, CONSERVED"/>
    <property type="match status" value="1"/>
</dbReference>
<dbReference type="Pfam" id="PF10633">
    <property type="entry name" value="NPCBM_assoc"/>
    <property type="match status" value="1"/>
</dbReference>
<dbReference type="Gene3D" id="2.60.40.10">
    <property type="entry name" value="Immunoglobulins"/>
    <property type="match status" value="1"/>
</dbReference>
<dbReference type="PANTHER" id="PTHR39198:SF1">
    <property type="entry name" value="ALPHA-GALACTOSIDASE NEW3 DOMAIN-CONTAINING PROTEIN"/>
    <property type="match status" value="1"/>
</dbReference>
<keyword evidence="1" id="KW-0812">Transmembrane</keyword>
<evidence type="ECO:0000256" key="1">
    <source>
        <dbReference type="SAM" id="Phobius"/>
    </source>
</evidence>
<reference evidence="4" key="1">
    <citation type="submission" date="2023-07" db="EMBL/GenBank/DDBJ databases">
        <title>Whole-genome sequencing of a new Methanosarcina sp. Z-7115.</title>
        <authorList>
            <person name="Zhilina T.N."/>
            <person name="Merkel A.Y."/>
        </authorList>
    </citation>
    <scope>NUCLEOTIDE SEQUENCE [LARGE SCALE GENOMIC DNA]</scope>
    <source>
        <strain evidence="4">Z-7115</strain>
    </source>
</reference>
<keyword evidence="1" id="KW-1133">Transmembrane helix</keyword>